<evidence type="ECO:0000256" key="1">
    <source>
        <dbReference type="SAM" id="MobiDB-lite"/>
    </source>
</evidence>
<dbReference type="EMBL" id="JAYMYQ010000005">
    <property type="protein sequence ID" value="KAK7328857.1"/>
    <property type="molecule type" value="Genomic_DNA"/>
</dbReference>
<accession>A0AAN9L3S0</accession>
<gene>
    <name evidence="2" type="ORF">VNO77_22983</name>
</gene>
<keyword evidence="3" id="KW-1185">Reference proteome</keyword>
<reference evidence="2 3" key="1">
    <citation type="submission" date="2024-01" db="EMBL/GenBank/DDBJ databases">
        <title>The genomes of 5 underutilized Papilionoideae crops provide insights into root nodulation and disease resistanc.</title>
        <authorList>
            <person name="Jiang F."/>
        </authorList>
    </citation>
    <scope>NUCLEOTIDE SEQUENCE [LARGE SCALE GENOMIC DNA]</scope>
    <source>
        <strain evidence="2">LVBAO_FW01</strain>
        <tissue evidence="2">Leaves</tissue>
    </source>
</reference>
<comment type="caution">
    <text evidence="2">The sequence shown here is derived from an EMBL/GenBank/DDBJ whole genome shotgun (WGS) entry which is preliminary data.</text>
</comment>
<sequence>MRLWPNLRNSGRPVHPRNPVQGDDHKPKPHRFNLRARVHYLHGNHAWTGSRHETEPNMSWLIYVRLLRERAMREDRARDLGVYERMSRPLNQAPWLRCSLY</sequence>
<proteinExistence type="predicted"/>
<evidence type="ECO:0000313" key="3">
    <source>
        <dbReference type="Proteomes" id="UP001367508"/>
    </source>
</evidence>
<feature type="region of interest" description="Disordered" evidence="1">
    <location>
        <begin position="1"/>
        <end position="29"/>
    </location>
</feature>
<dbReference type="AlphaFoldDB" id="A0AAN9L3S0"/>
<name>A0AAN9L3S0_CANGL</name>
<dbReference type="Proteomes" id="UP001367508">
    <property type="component" value="Unassembled WGS sequence"/>
</dbReference>
<organism evidence="2 3">
    <name type="scientific">Canavalia gladiata</name>
    <name type="common">Sword bean</name>
    <name type="synonym">Dolichos gladiatus</name>
    <dbReference type="NCBI Taxonomy" id="3824"/>
    <lineage>
        <taxon>Eukaryota</taxon>
        <taxon>Viridiplantae</taxon>
        <taxon>Streptophyta</taxon>
        <taxon>Embryophyta</taxon>
        <taxon>Tracheophyta</taxon>
        <taxon>Spermatophyta</taxon>
        <taxon>Magnoliopsida</taxon>
        <taxon>eudicotyledons</taxon>
        <taxon>Gunneridae</taxon>
        <taxon>Pentapetalae</taxon>
        <taxon>rosids</taxon>
        <taxon>fabids</taxon>
        <taxon>Fabales</taxon>
        <taxon>Fabaceae</taxon>
        <taxon>Papilionoideae</taxon>
        <taxon>50 kb inversion clade</taxon>
        <taxon>NPAAA clade</taxon>
        <taxon>indigoferoid/millettioid clade</taxon>
        <taxon>Phaseoleae</taxon>
        <taxon>Canavalia</taxon>
    </lineage>
</organism>
<protein>
    <submittedName>
        <fullName evidence="2">Uncharacterized protein</fullName>
    </submittedName>
</protein>
<evidence type="ECO:0000313" key="2">
    <source>
        <dbReference type="EMBL" id="KAK7328857.1"/>
    </source>
</evidence>